<comment type="caution">
    <text evidence="1">The sequence shown here is derived from an EMBL/GenBank/DDBJ whole genome shotgun (WGS) entry which is preliminary data.</text>
</comment>
<reference evidence="1 2" key="1">
    <citation type="submission" date="2020-10" db="EMBL/GenBank/DDBJ databases">
        <authorList>
            <person name="Castelo-Branco R."/>
            <person name="Eusebio N."/>
            <person name="Adriana R."/>
            <person name="Vieira A."/>
            <person name="Brugerolle De Fraissinette N."/>
            <person name="Rezende De Castro R."/>
            <person name="Schneider M.P."/>
            <person name="Vasconcelos V."/>
            <person name="Leao P.N."/>
        </authorList>
    </citation>
    <scope>NUCLEOTIDE SEQUENCE [LARGE SCALE GENOMIC DNA]</scope>
    <source>
        <strain evidence="1 2">LEGE 06123</strain>
    </source>
</reference>
<protein>
    <submittedName>
        <fullName evidence="1">Uncharacterized protein</fullName>
    </submittedName>
</protein>
<accession>A0ABR9UU90</accession>
<sequence>MKRYELPYAQCRPNPETLTELACPVCGALLERYSYTKEEKVKLMLRCSIAENRRGKCKEVAFFEGRDGFWSPKFGEL</sequence>
<dbReference type="RefSeq" id="WP_193933118.1">
    <property type="nucleotide sequence ID" value="NZ_CAWPMZ010000074.1"/>
</dbReference>
<gene>
    <name evidence="1" type="ORF">IQ230_16210</name>
</gene>
<organism evidence="1 2">
    <name type="scientific">Gloeocapsopsis crepidinum LEGE 06123</name>
    <dbReference type="NCBI Taxonomy" id="588587"/>
    <lineage>
        <taxon>Bacteria</taxon>
        <taxon>Bacillati</taxon>
        <taxon>Cyanobacteriota</taxon>
        <taxon>Cyanophyceae</taxon>
        <taxon>Oscillatoriophycideae</taxon>
        <taxon>Chroococcales</taxon>
        <taxon>Chroococcaceae</taxon>
        <taxon>Gloeocapsopsis</taxon>
    </lineage>
</organism>
<proteinExistence type="predicted"/>
<evidence type="ECO:0000313" key="2">
    <source>
        <dbReference type="Proteomes" id="UP000651156"/>
    </source>
</evidence>
<dbReference type="Proteomes" id="UP000651156">
    <property type="component" value="Unassembled WGS sequence"/>
</dbReference>
<dbReference type="EMBL" id="JADEWN010000041">
    <property type="protein sequence ID" value="MBE9191865.1"/>
    <property type="molecule type" value="Genomic_DNA"/>
</dbReference>
<evidence type="ECO:0000313" key="1">
    <source>
        <dbReference type="EMBL" id="MBE9191865.1"/>
    </source>
</evidence>
<keyword evidence="2" id="KW-1185">Reference proteome</keyword>
<name>A0ABR9UU90_9CHRO</name>